<proteinExistence type="inferred from homology"/>
<dbReference type="InterPro" id="IPR000757">
    <property type="entry name" value="Beta-glucanase-like"/>
</dbReference>
<name>A0A1W4WP63_AGRPL</name>
<evidence type="ECO:0000259" key="3">
    <source>
        <dbReference type="PROSITE" id="PS51762"/>
    </source>
</evidence>
<keyword evidence="4" id="KW-1185">Reference proteome</keyword>
<dbReference type="PROSITE" id="PS51762">
    <property type="entry name" value="GH16_2"/>
    <property type="match status" value="1"/>
</dbReference>
<dbReference type="InterPro" id="IPR050546">
    <property type="entry name" value="Glycosyl_Hydrlase_16"/>
</dbReference>
<dbReference type="OrthoDB" id="4781at2759"/>
<dbReference type="Proteomes" id="UP000192223">
    <property type="component" value="Unplaced"/>
</dbReference>
<dbReference type="PANTHER" id="PTHR10963">
    <property type="entry name" value="GLYCOSYL HYDROLASE-RELATED"/>
    <property type="match status" value="1"/>
</dbReference>
<dbReference type="STRING" id="224129.A0A1W4WP63"/>
<dbReference type="SUPFAM" id="SSF49899">
    <property type="entry name" value="Concanavalin A-like lectins/glucanases"/>
    <property type="match status" value="1"/>
</dbReference>
<accession>A0A1W4WP63</accession>
<dbReference type="Gene3D" id="2.60.120.200">
    <property type="match status" value="1"/>
</dbReference>
<organism evidence="4 5">
    <name type="scientific">Agrilus planipennis</name>
    <name type="common">Emerald ash borer</name>
    <name type="synonym">Agrilus marcopoli</name>
    <dbReference type="NCBI Taxonomy" id="224129"/>
    <lineage>
        <taxon>Eukaryota</taxon>
        <taxon>Metazoa</taxon>
        <taxon>Ecdysozoa</taxon>
        <taxon>Arthropoda</taxon>
        <taxon>Hexapoda</taxon>
        <taxon>Insecta</taxon>
        <taxon>Pterygota</taxon>
        <taxon>Neoptera</taxon>
        <taxon>Endopterygota</taxon>
        <taxon>Coleoptera</taxon>
        <taxon>Polyphaga</taxon>
        <taxon>Elateriformia</taxon>
        <taxon>Buprestoidea</taxon>
        <taxon>Buprestidae</taxon>
        <taxon>Agrilinae</taxon>
        <taxon>Agrilus</taxon>
    </lineage>
</organism>
<keyword evidence="2" id="KW-0732">Signal</keyword>
<dbReference type="Pfam" id="PF00722">
    <property type="entry name" value="Glyco_hydro_16"/>
    <property type="match status" value="1"/>
</dbReference>
<protein>
    <submittedName>
        <fullName evidence="5">Beta-1,3-glucan-binding protein-like</fullName>
    </submittedName>
</protein>
<comment type="similarity">
    <text evidence="1">Belongs to the glycosyl hydrolase 16 family.</text>
</comment>
<evidence type="ECO:0000256" key="1">
    <source>
        <dbReference type="ARBA" id="ARBA00006865"/>
    </source>
</evidence>
<dbReference type="CDD" id="cd08024">
    <property type="entry name" value="GH16_CCF"/>
    <property type="match status" value="1"/>
</dbReference>
<reference evidence="5" key="1">
    <citation type="submission" date="2025-08" db="UniProtKB">
        <authorList>
            <consortium name="RefSeq"/>
        </authorList>
    </citation>
    <scope>IDENTIFICATION</scope>
    <source>
        <tissue evidence="5">Entire body</tissue>
    </source>
</reference>
<evidence type="ECO:0000313" key="4">
    <source>
        <dbReference type="Proteomes" id="UP000192223"/>
    </source>
</evidence>
<feature type="domain" description="GH16" evidence="3">
    <location>
        <begin position="29"/>
        <end position="374"/>
    </location>
</feature>
<feature type="chain" id="PRO_5010698931" evidence="2">
    <location>
        <begin position="23"/>
        <end position="374"/>
    </location>
</feature>
<dbReference type="KEGG" id="apln:108737388"/>
<evidence type="ECO:0000313" key="5">
    <source>
        <dbReference type="RefSeq" id="XP_018325711.1"/>
    </source>
</evidence>
<dbReference type="GO" id="GO:0004553">
    <property type="term" value="F:hydrolase activity, hydrolyzing O-glycosyl compounds"/>
    <property type="evidence" value="ECO:0007669"/>
    <property type="project" value="InterPro"/>
</dbReference>
<dbReference type="RefSeq" id="XP_018325711.1">
    <property type="nucleotide sequence ID" value="XM_018470209.1"/>
</dbReference>
<dbReference type="InParanoid" id="A0A1W4WP63"/>
<dbReference type="GO" id="GO:0005975">
    <property type="term" value="P:carbohydrate metabolic process"/>
    <property type="evidence" value="ECO:0007669"/>
    <property type="project" value="InterPro"/>
</dbReference>
<dbReference type="GeneID" id="108737388"/>
<gene>
    <name evidence="5" type="primary">LOC108737388</name>
</gene>
<dbReference type="AlphaFoldDB" id="A0A1W4WP63"/>
<dbReference type="PANTHER" id="PTHR10963:SF55">
    <property type="entry name" value="GLYCOSIDE HYDROLASE FAMILY 16 PROTEIN"/>
    <property type="match status" value="1"/>
</dbReference>
<evidence type="ECO:0000256" key="2">
    <source>
        <dbReference type="SAM" id="SignalP"/>
    </source>
</evidence>
<feature type="signal peptide" evidence="2">
    <location>
        <begin position="1"/>
        <end position="22"/>
    </location>
</feature>
<dbReference type="InterPro" id="IPR013320">
    <property type="entry name" value="ConA-like_dom_sf"/>
</dbReference>
<sequence>MSYSNMLRFVYFLLAIASTAYSQCNPSITTVGGSKAPSRVCSGQLVFQDEFNFFDFSTWEHEITLAGGGNFEFQYYNNNRSNSYVSNGLLNIVPTLLADDIGESALTSAQLNLWGGSPVETCTNNAFFGCERTGSATNTLNPVKSARIRTFDSFHFRYGRVEVRAKMPRGDWFWSAIWMMPRYNVYGLWPASGEIDISEVRGNADLRRNNVHIGDQQTSGTLHWGPAWAANQFIRTTFPKNNASSYSSDFHLYGVTWTNESISFTVDGEVIGTVSPATNFWDLGQLEGRYWSNPWGTQSKMAPFDQHFYLILNLAVGGTVFFPDDAVNGNGDKPWRDTSSQAFTDFWNGRNSWLPTWRNNDSTFLVDYVRVYAI</sequence>